<dbReference type="PROSITE" id="PS51257">
    <property type="entry name" value="PROKAR_LIPOPROTEIN"/>
    <property type="match status" value="1"/>
</dbReference>
<proteinExistence type="inferred from homology"/>
<keyword evidence="3" id="KW-0309">Germination</keyword>
<dbReference type="InterPro" id="IPR046953">
    <property type="entry name" value="Spore_GerAC-like_C"/>
</dbReference>
<gene>
    <name evidence="10" type="ORF">ACFSCZ_06830</name>
</gene>
<keyword evidence="7" id="KW-0449">Lipoprotein</keyword>
<protein>
    <submittedName>
        <fullName evidence="10">Ger(X)C family spore germination protein</fullName>
    </submittedName>
</protein>
<comment type="subcellular location">
    <subcellularLocation>
        <location evidence="1">Membrane</location>
        <topology evidence="1">Lipid-anchor</topology>
    </subcellularLocation>
</comment>
<evidence type="ECO:0000256" key="4">
    <source>
        <dbReference type="ARBA" id="ARBA00022729"/>
    </source>
</evidence>
<evidence type="ECO:0000256" key="6">
    <source>
        <dbReference type="ARBA" id="ARBA00023139"/>
    </source>
</evidence>
<evidence type="ECO:0000259" key="8">
    <source>
        <dbReference type="Pfam" id="PF05504"/>
    </source>
</evidence>
<keyword evidence="6" id="KW-0564">Palmitate</keyword>
<dbReference type="InterPro" id="IPR038501">
    <property type="entry name" value="Spore_GerAC_C_sf"/>
</dbReference>
<dbReference type="PANTHER" id="PTHR35789">
    <property type="entry name" value="SPORE GERMINATION PROTEIN B3"/>
    <property type="match status" value="1"/>
</dbReference>
<accession>A0ABW4KHF3</accession>
<reference evidence="11" key="1">
    <citation type="journal article" date="2019" name="Int. J. Syst. Evol. Microbiol.">
        <title>The Global Catalogue of Microorganisms (GCM) 10K type strain sequencing project: providing services to taxonomists for standard genome sequencing and annotation.</title>
        <authorList>
            <consortium name="The Broad Institute Genomics Platform"/>
            <consortium name="The Broad Institute Genome Sequencing Center for Infectious Disease"/>
            <person name="Wu L."/>
            <person name="Ma J."/>
        </authorList>
    </citation>
    <scope>NUCLEOTIDE SEQUENCE [LARGE SCALE GENOMIC DNA]</scope>
    <source>
        <strain evidence="11">CGMCC 1.12295</strain>
    </source>
</reference>
<dbReference type="RefSeq" id="WP_380773073.1">
    <property type="nucleotide sequence ID" value="NZ_JBHUEO010000013.1"/>
</dbReference>
<dbReference type="InterPro" id="IPR057336">
    <property type="entry name" value="GerAC_N"/>
</dbReference>
<dbReference type="InterPro" id="IPR008844">
    <property type="entry name" value="Spore_GerAC-like"/>
</dbReference>
<evidence type="ECO:0000313" key="11">
    <source>
        <dbReference type="Proteomes" id="UP001597301"/>
    </source>
</evidence>
<dbReference type="PANTHER" id="PTHR35789:SF1">
    <property type="entry name" value="SPORE GERMINATION PROTEIN B3"/>
    <property type="match status" value="1"/>
</dbReference>
<keyword evidence="11" id="KW-1185">Reference proteome</keyword>
<dbReference type="Pfam" id="PF05504">
    <property type="entry name" value="Spore_GerAC"/>
    <property type="match status" value="1"/>
</dbReference>
<evidence type="ECO:0000313" key="10">
    <source>
        <dbReference type="EMBL" id="MFD1706467.1"/>
    </source>
</evidence>
<feature type="domain" description="Spore germination GerAC-like C-terminal" evidence="8">
    <location>
        <begin position="229"/>
        <end position="398"/>
    </location>
</feature>
<evidence type="ECO:0000256" key="7">
    <source>
        <dbReference type="ARBA" id="ARBA00023288"/>
    </source>
</evidence>
<sequence length="408" mass="46801">MRVFMGMVWILIPLMLISGCGQKEELERQAFVVALGLDKGEKDHMIEVTFQIANPQVNTSQLAEAQNEPPSDIVTVTAPDILSAKELVHTSHSRRVRFSHLKTIIIGEELARSEVFSNIIESAIVDPEVRRESMMIVSKEKASEFIHKNKPIMETRPHKYYEFMQKIWKQTGLVPPSNLNTLFQRIQGELFLVIYATAEREEVGEHQNEDTYLAGQVPQKAGDPVQMIGSAVLRNRKMIGTLTGEETRIAMLLREEPVFDAIITSFPDPVKEGSRISVRLIETSPTRVKVDTKQEPAKVNVQVPVVLQIHSNPANVSYTTNQHNQNLLKKSIKKRLEERSARLVEKMQNEFKGEAFVWYVPARKQFWTVKQYEDYNWEKKFQQADVDINYEVKIENFGEQIKPPSNKD</sequence>
<evidence type="ECO:0000256" key="1">
    <source>
        <dbReference type="ARBA" id="ARBA00004635"/>
    </source>
</evidence>
<organism evidence="10 11">
    <name type="scientific">Siminovitchia sediminis</name>
    <dbReference type="NCBI Taxonomy" id="1274353"/>
    <lineage>
        <taxon>Bacteria</taxon>
        <taxon>Bacillati</taxon>
        <taxon>Bacillota</taxon>
        <taxon>Bacilli</taxon>
        <taxon>Bacillales</taxon>
        <taxon>Bacillaceae</taxon>
        <taxon>Siminovitchia</taxon>
    </lineage>
</organism>
<keyword evidence="4" id="KW-0732">Signal</keyword>
<feature type="domain" description="Spore germination protein N-terminal" evidence="9">
    <location>
        <begin position="23"/>
        <end position="189"/>
    </location>
</feature>
<dbReference type="EMBL" id="JBHUEO010000013">
    <property type="protein sequence ID" value="MFD1706467.1"/>
    <property type="molecule type" value="Genomic_DNA"/>
</dbReference>
<evidence type="ECO:0000256" key="5">
    <source>
        <dbReference type="ARBA" id="ARBA00023136"/>
    </source>
</evidence>
<name>A0ABW4KHF3_9BACI</name>
<keyword evidence="5" id="KW-0472">Membrane</keyword>
<dbReference type="Proteomes" id="UP001597301">
    <property type="component" value="Unassembled WGS sequence"/>
</dbReference>
<dbReference type="NCBIfam" id="TIGR02887">
    <property type="entry name" value="spore_ger_x_C"/>
    <property type="match status" value="1"/>
</dbReference>
<comment type="caution">
    <text evidence="10">The sequence shown here is derived from an EMBL/GenBank/DDBJ whole genome shotgun (WGS) entry which is preliminary data.</text>
</comment>
<evidence type="ECO:0000256" key="2">
    <source>
        <dbReference type="ARBA" id="ARBA00007886"/>
    </source>
</evidence>
<dbReference type="Pfam" id="PF25198">
    <property type="entry name" value="Spore_GerAC_N"/>
    <property type="match status" value="1"/>
</dbReference>
<evidence type="ECO:0000256" key="3">
    <source>
        <dbReference type="ARBA" id="ARBA00022544"/>
    </source>
</evidence>
<comment type="similarity">
    <text evidence="2">Belongs to the GerABKC lipoprotein family.</text>
</comment>
<dbReference type="Gene3D" id="3.30.300.210">
    <property type="entry name" value="Nutrient germinant receptor protein C, domain 3"/>
    <property type="match status" value="1"/>
</dbReference>
<evidence type="ECO:0000259" key="9">
    <source>
        <dbReference type="Pfam" id="PF25198"/>
    </source>
</evidence>